<sequence>MASQAFYLVDDVKAAEIVDPDIAWLRPAKAFATYIPTPITGSLPKSYKNAIARPGG</sequence>
<dbReference type="AlphaFoldDB" id="A0A1J9P9Z4"/>
<dbReference type="Proteomes" id="UP000242791">
    <property type="component" value="Unassembled WGS sequence"/>
</dbReference>
<gene>
    <name evidence="1" type="ORF">ACJ73_09283</name>
</gene>
<keyword evidence="2" id="KW-1185">Reference proteome</keyword>
<dbReference type="OrthoDB" id="10395937at2759"/>
<comment type="caution">
    <text evidence="1">The sequence shown here is derived from an EMBL/GenBank/DDBJ whole genome shotgun (WGS) entry which is preliminary data.</text>
</comment>
<dbReference type="EMBL" id="LGTZ01002539">
    <property type="protein sequence ID" value="OJD12886.1"/>
    <property type="molecule type" value="Genomic_DNA"/>
</dbReference>
<proteinExistence type="predicted"/>
<evidence type="ECO:0000313" key="2">
    <source>
        <dbReference type="Proteomes" id="UP000242791"/>
    </source>
</evidence>
<accession>A0A1J9P9Z4</accession>
<organism evidence="1 2">
    <name type="scientific">Blastomyces percursus</name>
    <dbReference type="NCBI Taxonomy" id="1658174"/>
    <lineage>
        <taxon>Eukaryota</taxon>
        <taxon>Fungi</taxon>
        <taxon>Dikarya</taxon>
        <taxon>Ascomycota</taxon>
        <taxon>Pezizomycotina</taxon>
        <taxon>Eurotiomycetes</taxon>
        <taxon>Eurotiomycetidae</taxon>
        <taxon>Onygenales</taxon>
        <taxon>Ajellomycetaceae</taxon>
        <taxon>Blastomyces</taxon>
    </lineage>
</organism>
<name>A0A1J9P9Z4_9EURO</name>
<dbReference type="VEuPathDB" id="FungiDB:ACJ73_09283"/>
<protein>
    <submittedName>
        <fullName evidence="1">Uncharacterized protein</fullName>
    </submittedName>
</protein>
<reference evidence="1 2" key="1">
    <citation type="submission" date="2015-08" db="EMBL/GenBank/DDBJ databases">
        <title>Emmonsia species relationships and genome sequence.</title>
        <authorList>
            <person name="Cuomo C.A."/>
            <person name="Schwartz I.S."/>
            <person name="Kenyon C."/>
            <person name="De Hoog G.S."/>
            <person name="Govender N.P."/>
            <person name="Botha A."/>
            <person name="Moreno L."/>
            <person name="De Vries M."/>
            <person name="Munoz J.F."/>
            <person name="Stielow J.B."/>
        </authorList>
    </citation>
    <scope>NUCLEOTIDE SEQUENCE [LARGE SCALE GENOMIC DNA]</scope>
    <source>
        <strain evidence="1 2">EI222</strain>
    </source>
</reference>
<feature type="non-terminal residue" evidence="1">
    <location>
        <position position="56"/>
    </location>
</feature>
<evidence type="ECO:0000313" key="1">
    <source>
        <dbReference type="EMBL" id="OJD12886.1"/>
    </source>
</evidence>